<evidence type="ECO:0000313" key="2">
    <source>
        <dbReference type="EMBL" id="CAF1242096.1"/>
    </source>
</evidence>
<feature type="region of interest" description="Disordered" evidence="1">
    <location>
        <begin position="1"/>
        <end position="29"/>
    </location>
</feature>
<feature type="compositionally biased region" description="Basic and acidic residues" evidence="1">
    <location>
        <begin position="98"/>
        <end position="114"/>
    </location>
</feature>
<feature type="region of interest" description="Disordered" evidence="1">
    <location>
        <begin position="95"/>
        <end position="114"/>
    </location>
</feature>
<gene>
    <name evidence="2" type="ORF">EDS130_LOCUS27516</name>
</gene>
<dbReference type="Proteomes" id="UP000663852">
    <property type="component" value="Unassembled WGS sequence"/>
</dbReference>
<evidence type="ECO:0000256" key="1">
    <source>
        <dbReference type="SAM" id="MobiDB-lite"/>
    </source>
</evidence>
<feature type="compositionally biased region" description="Basic residues" evidence="1">
    <location>
        <begin position="1"/>
        <end position="11"/>
    </location>
</feature>
<dbReference type="OrthoDB" id="10459462at2759"/>
<protein>
    <submittedName>
        <fullName evidence="2">Uncharacterized protein</fullName>
    </submittedName>
</protein>
<accession>A0A814ZGP6</accession>
<evidence type="ECO:0000313" key="3">
    <source>
        <dbReference type="Proteomes" id="UP000663852"/>
    </source>
</evidence>
<organism evidence="2 3">
    <name type="scientific">Adineta ricciae</name>
    <name type="common">Rotifer</name>
    <dbReference type="NCBI Taxonomy" id="249248"/>
    <lineage>
        <taxon>Eukaryota</taxon>
        <taxon>Metazoa</taxon>
        <taxon>Spiralia</taxon>
        <taxon>Gnathifera</taxon>
        <taxon>Rotifera</taxon>
        <taxon>Eurotatoria</taxon>
        <taxon>Bdelloidea</taxon>
        <taxon>Adinetida</taxon>
        <taxon>Adinetidae</taxon>
        <taxon>Adineta</taxon>
    </lineage>
</organism>
<dbReference type="AlphaFoldDB" id="A0A814ZGP6"/>
<proteinExistence type="predicted"/>
<dbReference type="EMBL" id="CAJNOJ010000173">
    <property type="protein sequence ID" value="CAF1242096.1"/>
    <property type="molecule type" value="Genomic_DNA"/>
</dbReference>
<comment type="caution">
    <text evidence="2">The sequence shown here is derived from an EMBL/GenBank/DDBJ whole genome shotgun (WGS) entry which is preliminary data.</text>
</comment>
<feature type="compositionally biased region" description="Polar residues" evidence="1">
    <location>
        <begin position="18"/>
        <end position="29"/>
    </location>
</feature>
<reference evidence="2" key="1">
    <citation type="submission" date="2021-02" db="EMBL/GenBank/DDBJ databases">
        <authorList>
            <person name="Nowell W R."/>
        </authorList>
    </citation>
    <scope>NUCLEOTIDE SEQUENCE</scope>
</reference>
<sequence>MHTFNRLRSKIHHESSHPSRTTPASLSTKLTTHFIPSATANSTNTTPTQSISISAPIINSKDKVIIIDKDQTNKSRNEEQISVVDDDSIEEQLISSEETEKMSGECTHLDDQVD</sequence>
<name>A0A814ZGP6_ADIRI</name>